<keyword evidence="1" id="KW-0732">Signal</keyword>
<dbReference type="PATRIC" id="fig|84531.8.peg.3867"/>
<dbReference type="KEGG" id="lab:LA76x_3851"/>
<evidence type="ECO:0000313" key="2">
    <source>
        <dbReference type="EMBL" id="ALN81973.1"/>
    </source>
</evidence>
<sequence>MFRRLFLASLLLTASHSAASAAIPACPALSDVSTPPHCLATEHGWFYAGSESEAAAYAEYARIVSIEFARTFARPAPFGAVVAIDSNQLLPESTKAALKQQGAHWLLAWLDTEYMRKEVEKQVRKQFKQQNPGMAPAKLNALARDFAQRSADRSDLLRHEIGHSVLKAAYWPQEAFVTDDAHYGSSAPDWLDEAAAIAMEGPKDTESRRILFVQMAAGDLYHAPLKPLDQFLGMQHPRKSDAGLPAAMRSSKNNITVGIGNLDDNAALVRMIGYYAQVRGWVDFLSDSAKPGVLGSIAESLAGGNDFEQWLSQHAAEYGLATSLPALQSQWAAWVRKGQAPGKSAPES</sequence>
<dbReference type="STRING" id="84531.LA76x_3851"/>
<feature type="signal peptide" evidence="1">
    <location>
        <begin position="1"/>
        <end position="21"/>
    </location>
</feature>
<dbReference type="EMBL" id="CP011129">
    <property type="protein sequence ID" value="ALN81973.1"/>
    <property type="molecule type" value="Genomic_DNA"/>
</dbReference>
<dbReference type="Proteomes" id="UP000060787">
    <property type="component" value="Chromosome"/>
</dbReference>
<name>A0A0S2FEM7_LYSAN</name>
<dbReference type="RefSeq" id="WP_057918861.1">
    <property type="nucleotide sequence ID" value="NZ_CP011129.1"/>
</dbReference>
<organism evidence="2 3">
    <name type="scientific">Lysobacter antibioticus</name>
    <dbReference type="NCBI Taxonomy" id="84531"/>
    <lineage>
        <taxon>Bacteria</taxon>
        <taxon>Pseudomonadati</taxon>
        <taxon>Pseudomonadota</taxon>
        <taxon>Gammaproteobacteria</taxon>
        <taxon>Lysobacterales</taxon>
        <taxon>Lysobacteraceae</taxon>
        <taxon>Lysobacter</taxon>
    </lineage>
</organism>
<accession>A0A0S2FEM7</accession>
<dbReference type="AlphaFoldDB" id="A0A0S2FEM7"/>
<protein>
    <submittedName>
        <fullName evidence="2">Peptidase MA superfamily protein</fullName>
    </submittedName>
</protein>
<evidence type="ECO:0000313" key="3">
    <source>
        <dbReference type="Proteomes" id="UP000060787"/>
    </source>
</evidence>
<reference evidence="2 3" key="1">
    <citation type="journal article" date="2015" name="BMC Genomics">
        <title>Comparative genomics and metabolic profiling of the genus Lysobacter.</title>
        <authorList>
            <person name="de Bruijn I."/>
            <person name="Cheng X."/>
            <person name="de Jager V."/>
            <person name="Exposito R.G."/>
            <person name="Watrous J."/>
            <person name="Patel N."/>
            <person name="Postma J."/>
            <person name="Dorrestein P.C."/>
            <person name="Kobayashi D."/>
            <person name="Raaijmakers J.M."/>
        </authorList>
    </citation>
    <scope>NUCLEOTIDE SEQUENCE [LARGE SCALE GENOMIC DNA]</scope>
    <source>
        <strain evidence="2 3">76</strain>
    </source>
</reference>
<gene>
    <name evidence="2" type="ORF">LA76x_3851</name>
</gene>
<evidence type="ECO:0000256" key="1">
    <source>
        <dbReference type="SAM" id="SignalP"/>
    </source>
</evidence>
<keyword evidence="3" id="KW-1185">Reference proteome</keyword>
<feature type="chain" id="PRO_5006596996" evidence="1">
    <location>
        <begin position="22"/>
        <end position="348"/>
    </location>
</feature>
<proteinExistence type="predicted"/>